<dbReference type="EnsemblPlants" id="KQL11706">
    <property type="protein sequence ID" value="KQL11706"/>
    <property type="gene ID" value="SETIT_007790mg"/>
</dbReference>
<dbReference type="InParanoid" id="K3Y0S9"/>
<dbReference type="Gramene" id="KQL11706">
    <property type="protein sequence ID" value="KQL11706"/>
    <property type="gene ID" value="SETIT_007790mg"/>
</dbReference>
<dbReference type="Proteomes" id="UP000004995">
    <property type="component" value="Unassembled WGS sequence"/>
</dbReference>
<reference evidence="1" key="2">
    <citation type="submission" date="2018-08" db="UniProtKB">
        <authorList>
            <consortium name="EnsemblPlants"/>
        </authorList>
    </citation>
    <scope>IDENTIFICATION</scope>
    <source>
        <strain evidence="1">Yugu1</strain>
    </source>
</reference>
<dbReference type="AlphaFoldDB" id="K3Y0S9"/>
<keyword evidence="2" id="KW-1185">Reference proteome</keyword>
<proteinExistence type="predicted"/>
<name>K3Y0S9_SETIT</name>
<accession>K3Y0S9</accession>
<sequence>MLLIFLSQSSYLTIFIGSKVEKAGQILLLSWIQNLANKRGDFAGVKGGTQVLKCFHG</sequence>
<evidence type="ECO:0000313" key="1">
    <source>
        <dbReference type="EnsemblPlants" id="KQL11706"/>
    </source>
</evidence>
<protein>
    <submittedName>
        <fullName evidence="1">Uncharacterized protein</fullName>
    </submittedName>
</protein>
<reference evidence="2" key="1">
    <citation type="journal article" date="2012" name="Nat. Biotechnol.">
        <title>Reference genome sequence of the model plant Setaria.</title>
        <authorList>
            <person name="Bennetzen J.L."/>
            <person name="Schmutz J."/>
            <person name="Wang H."/>
            <person name="Percifield R."/>
            <person name="Hawkins J."/>
            <person name="Pontaroli A.C."/>
            <person name="Estep M."/>
            <person name="Feng L."/>
            <person name="Vaughn J.N."/>
            <person name="Grimwood J."/>
            <person name="Jenkins J."/>
            <person name="Barry K."/>
            <person name="Lindquist E."/>
            <person name="Hellsten U."/>
            <person name="Deshpande S."/>
            <person name="Wang X."/>
            <person name="Wu X."/>
            <person name="Mitros T."/>
            <person name="Triplett J."/>
            <person name="Yang X."/>
            <person name="Ye C.Y."/>
            <person name="Mauro-Herrera M."/>
            <person name="Wang L."/>
            <person name="Li P."/>
            <person name="Sharma M."/>
            <person name="Sharma R."/>
            <person name="Ronald P.C."/>
            <person name="Panaud O."/>
            <person name="Kellogg E.A."/>
            <person name="Brutnell T.P."/>
            <person name="Doust A.N."/>
            <person name="Tuskan G.A."/>
            <person name="Rokhsar D."/>
            <person name="Devos K.M."/>
        </authorList>
    </citation>
    <scope>NUCLEOTIDE SEQUENCE [LARGE SCALE GENOMIC DNA]</scope>
    <source>
        <strain evidence="2">cv. Yugu1</strain>
    </source>
</reference>
<evidence type="ECO:0000313" key="2">
    <source>
        <dbReference type="Proteomes" id="UP000004995"/>
    </source>
</evidence>
<dbReference type="EMBL" id="AGNK02002646">
    <property type="status" value="NOT_ANNOTATED_CDS"/>
    <property type="molecule type" value="Genomic_DNA"/>
</dbReference>
<organism evidence="1 2">
    <name type="scientific">Setaria italica</name>
    <name type="common">Foxtail millet</name>
    <name type="synonym">Panicum italicum</name>
    <dbReference type="NCBI Taxonomy" id="4555"/>
    <lineage>
        <taxon>Eukaryota</taxon>
        <taxon>Viridiplantae</taxon>
        <taxon>Streptophyta</taxon>
        <taxon>Embryophyta</taxon>
        <taxon>Tracheophyta</taxon>
        <taxon>Spermatophyta</taxon>
        <taxon>Magnoliopsida</taxon>
        <taxon>Liliopsida</taxon>
        <taxon>Poales</taxon>
        <taxon>Poaceae</taxon>
        <taxon>PACMAD clade</taxon>
        <taxon>Panicoideae</taxon>
        <taxon>Panicodae</taxon>
        <taxon>Paniceae</taxon>
        <taxon>Cenchrinae</taxon>
        <taxon>Setaria</taxon>
    </lineage>
</organism>
<dbReference type="HOGENOM" id="CLU_3000056_0_0_1"/>